<gene>
    <name evidence="2" type="ORF">B296_00040150</name>
</gene>
<protein>
    <submittedName>
        <fullName evidence="2">Uncharacterized protein</fullName>
    </submittedName>
</protein>
<evidence type="ECO:0000313" key="3">
    <source>
        <dbReference type="Proteomes" id="UP000287651"/>
    </source>
</evidence>
<feature type="compositionally biased region" description="Basic and acidic residues" evidence="1">
    <location>
        <begin position="64"/>
        <end position="96"/>
    </location>
</feature>
<dbReference type="Proteomes" id="UP000287651">
    <property type="component" value="Unassembled WGS sequence"/>
</dbReference>
<proteinExistence type="predicted"/>
<dbReference type="EMBL" id="AMZH03023527">
    <property type="protein sequence ID" value="RRT36490.1"/>
    <property type="molecule type" value="Genomic_DNA"/>
</dbReference>
<feature type="region of interest" description="Disordered" evidence="1">
    <location>
        <begin position="53"/>
        <end position="97"/>
    </location>
</feature>
<organism evidence="2 3">
    <name type="scientific">Ensete ventricosum</name>
    <name type="common">Abyssinian banana</name>
    <name type="synonym">Musa ensete</name>
    <dbReference type="NCBI Taxonomy" id="4639"/>
    <lineage>
        <taxon>Eukaryota</taxon>
        <taxon>Viridiplantae</taxon>
        <taxon>Streptophyta</taxon>
        <taxon>Embryophyta</taxon>
        <taxon>Tracheophyta</taxon>
        <taxon>Spermatophyta</taxon>
        <taxon>Magnoliopsida</taxon>
        <taxon>Liliopsida</taxon>
        <taxon>Zingiberales</taxon>
        <taxon>Musaceae</taxon>
        <taxon>Ensete</taxon>
    </lineage>
</organism>
<name>A0A426XAM1_ENSVE</name>
<reference evidence="2 3" key="1">
    <citation type="journal article" date="2014" name="Agronomy (Basel)">
        <title>A Draft Genome Sequence for Ensete ventricosum, the Drought-Tolerant Tree Against Hunger.</title>
        <authorList>
            <person name="Harrison J."/>
            <person name="Moore K.A."/>
            <person name="Paszkiewicz K."/>
            <person name="Jones T."/>
            <person name="Grant M."/>
            <person name="Ambacheew D."/>
            <person name="Muzemil S."/>
            <person name="Studholme D.J."/>
        </authorList>
    </citation>
    <scope>NUCLEOTIDE SEQUENCE [LARGE SCALE GENOMIC DNA]</scope>
</reference>
<comment type="caution">
    <text evidence="2">The sequence shown here is derived from an EMBL/GenBank/DDBJ whole genome shotgun (WGS) entry which is preliminary data.</text>
</comment>
<evidence type="ECO:0000256" key="1">
    <source>
        <dbReference type="SAM" id="MobiDB-lite"/>
    </source>
</evidence>
<dbReference type="AlphaFoldDB" id="A0A426XAM1"/>
<sequence length="143" mass="16073">MCDSMNQKNRCYQRRSNRRLNSTRRWFDGRRIHIARLLISLVDLEDRQPSGVGMGDGQGLLLDEASHGVEDGRGGEDPGQKPDHGVPRPLRRRPDIEGNGVDLGTVACLGGVLPLRRLPPFVACDVFDREEGYLYRLETNVGY</sequence>
<evidence type="ECO:0000313" key="2">
    <source>
        <dbReference type="EMBL" id="RRT36490.1"/>
    </source>
</evidence>
<accession>A0A426XAM1</accession>